<evidence type="ECO:0000259" key="1">
    <source>
        <dbReference type="Pfam" id="PF12937"/>
    </source>
</evidence>
<feature type="domain" description="F-box" evidence="1">
    <location>
        <begin position="6"/>
        <end position="39"/>
    </location>
</feature>
<proteinExistence type="predicted"/>
<sequence>MGDIHGIPDDVLELVFLLLASPAYLIHAASTCKRWHGIIGHARFLSSFASVNRRHLGAGSFYNGRYIQASFEYARPSFVASSSSSLPLVLDGCRFSIDFLWSDNVVDSKLWKIVDSHGGLLLMAKAEERLDPTHWRVDMVVCDPLARRYKTIFPPMAHRPLPSIRTLPPRRVMCVLYDVHCHYRGSMFTNDTKLGGGSWHEYAMDGKKLRSFMGRTRAFLYWHDTGGRTMTAMDRSTAELSYWGLPQSAEHRDKQGTDMKVAAGEDGEPRILAMGAGGVLRVFAMPRGGGEWEAEKTIQLSEVAAGLPGYLPSYFSGGEEVEVWINVTDAAMVTVLVSTSTFWDFLMEPWAFRLDLETLEAELVDIDDGVSDVAFPYEVPWPPVLQART</sequence>
<dbReference type="Proteomes" id="UP000636709">
    <property type="component" value="Unassembled WGS sequence"/>
</dbReference>
<accession>A0A835A1Z9</accession>
<keyword evidence="3" id="KW-1185">Reference proteome</keyword>
<dbReference type="InterPro" id="IPR001810">
    <property type="entry name" value="F-box_dom"/>
</dbReference>
<dbReference type="AlphaFoldDB" id="A0A835A1Z9"/>
<name>A0A835A1Z9_9POAL</name>
<gene>
    <name evidence="2" type="ORF">HU200_065887</name>
</gene>
<dbReference type="InterPro" id="IPR036047">
    <property type="entry name" value="F-box-like_dom_sf"/>
</dbReference>
<dbReference type="SUPFAM" id="SSF81383">
    <property type="entry name" value="F-box domain"/>
    <property type="match status" value="1"/>
</dbReference>
<evidence type="ECO:0000313" key="2">
    <source>
        <dbReference type="EMBL" id="KAF8646312.1"/>
    </source>
</evidence>
<dbReference type="OrthoDB" id="615024at2759"/>
<dbReference type="Pfam" id="PF12937">
    <property type="entry name" value="F-box-like"/>
    <property type="match status" value="1"/>
</dbReference>
<dbReference type="PANTHER" id="PTHR33207">
    <property type="entry name" value="F-BOX DOMAIN CONTAINING PROTEIN-RELATED"/>
    <property type="match status" value="1"/>
</dbReference>
<comment type="caution">
    <text evidence="2">The sequence shown here is derived from an EMBL/GenBank/DDBJ whole genome shotgun (WGS) entry which is preliminary data.</text>
</comment>
<evidence type="ECO:0000313" key="3">
    <source>
        <dbReference type="Proteomes" id="UP000636709"/>
    </source>
</evidence>
<dbReference type="EMBL" id="JACEFO010002902">
    <property type="protein sequence ID" value="KAF8646312.1"/>
    <property type="molecule type" value="Genomic_DNA"/>
</dbReference>
<reference evidence="2" key="1">
    <citation type="submission" date="2020-07" db="EMBL/GenBank/DDBJ databases">
        <title>Genome sequence and genetic diversity analysis of an under-domesticated orphan crop, white fonio (Digitaria exilis).</title>
        <authorList>
            <person name="Bennetzen J.L."/>
            <person name="Chen S."/>
            <person name="Ma X."/>
            <person name="Wang X."/>
            <person name="Yssel A.E.J."/>
            <person name="Chaluvadi S.R."/>
            <person name="Johnson M."/>
            <person name="Gangashetty P."/>
            <person name="Hamidou F."/>
            <person name="Sanogo M.D."/>
            <person name="Zwaenepoel A."/>
            <person name="Wallace J."/>
            <person name="Van De Peer Y."/>
            <person name="Van Deynze A."/>
        </authorList>
    </citation>
    <scope>NUCLEOTIDE SEQUENCE</scope>
    <source>
        <tissue evidence="2">Leaves</tissue>
    </source>
</reference>
<organism evidence="2 3">
    <name type="scientific">Digitaria exilis</name>
    <dbReference type="NCBI Taxonomy" id="1010633"/>
    <lineage>
        <taxon>Eukaryota</taxon>
        <taxon>Viridiplantae</taxon>
        <taxon>Streptophyta</taxon>
        <taxon>Embryophyta</taxon>
        <taxon>Tracheophyta</taxon>
        <taxon>Spermatophyta</taxon>
        <taxon>Magnoliopsida</taxon>
        <taxon>Liliopsida</taxon>
        <taxon>Poales</taxon>
        <taxon>Poaceae</taxon>
        <taxon>PACMAD clade</taxon>
        <taxon>Panicoideae</taxon>
        <taxon>Panicodae</taxon>
        <taxon>Paniceae</taxon>
        <taxon>Anthephorinae</taxon>
        <taxon>Digitaria</taxon>
    </lineage>
</organism>
<protein>
    <recommendedName>
        <fullName evidence="1">F-box domain-containing protein</fullName>
    </recommendedName>
</protein>